<comment type="similarity">
    <text evidence="9">Belongs to the HisA/HisF family.</text>
</comment>
<accession>A0A8H8QRT8</accession>
<dbReference type="PANTHER" id="PTHR21235:SF2">
    <property type="entry name" value="IMIDAZOLE GLYCEROL PHOSPHATE SYNTHASE HISHF"/>
    <property type="match status" value="1"/>
</dbReference>
<sequence length="641" mass="68812">MAPLSSLTTPYIPPPPPNMLYLLDYGAGNVRSLANSITKLGFEFKWVQSPEDLKKADKLLFPGVGAFGPAMQSIRDKGYAEPLKKYIASGKPYMGICIGLQTLFEGSDEAPGVPGLGVVPGIVGCFSPYEKDGKVKKSVPQMGWNTAQVVKTRNDGGDQDAVKYGFPGPSSGDKSHYYFVHSYRAAYQPDKHANWVLTTTQYGSEVFLSSIQKGNVFATQFHPEKSGRAGLELLRAWLNQPGTIDPSKERLLLDPQQVAVPSPQDGLTKRIVACLDVRSNDDGDLVVTKGESYDVREKADEPSSSTTDTAKASSSTNSPKRKVRNLGKPVDLALRYYLEGADEVTFLNITSFRSCALQDQPMLSLLEAAAAKIFVPLTIGGGIKDSVDPDGTPRPAKEVANAYFRAGADKVSIGSEAVFAVEELYARAAQNGQANETNPLKFSDACLTGKTGIETISKGYGAQAVVVSIDPRRVYLSPTEEVDPAHAPCVVPGPAGSEDEGKKWWYRCTVKGGREDRDVDVIQLARGVQRLGAGEVLLNSIDRDGSNKGFDRQLIELVRRSVDIPVIASSGAGTAQHFVDVFTNLEAGGKSGKGTVEAALAAGIFHRKECSIDEVKATLLEKGFKVRREDVAAGAGAISKQ</sequence>
<protein>
    <submittedName>
        <fullName evidence="12">Probable HIS7 - glutamine amidotransferase/cyclase</fullName>
    </submittedName>
</protein>
<dbReference type="CDD" id="cd01748">
    <property type="entry name" value="GATase1_IGP_Synthase"/>
    <property type="match status" value="1"/>
</dbReference>
<comment type="pathway">
    <text evidence="1">Amino-acid biosynthesis; L-histidine biosynthesis; L-histidine from 5-phospho-alpha-D-ribose 1-diphosphate: step 5/9.</text>
</comment>
<dbReference type="SUPFAM" id="SSF52317">
    <property type="entry name" value="Class I glutamine amidotransferase-like"/>
    <property type="match status" value="1"/>
</dbReference>
<dbReference type="InterPro" id="IPR050064">
    <property type="entry name" value="IGPS_HisA/HisF"/>
</dbReference>
<dbReference type="FunFam" id="3.40.50.880:FF:000039">
    <property type="entry name" value="Imidazole glycerol phosphate synthase hisHF"/>
    <property type="match status" value="1"/>
</dbReference>
<evidence type="ECO:0000256" key="9">
    <source>
        <dbReference type="RuleBase" id="RU003657"/>
    </source>
</evidence>
<evidence type="ECO:0000313" key="12">
    <source>
        <dbReference type="EMBL" id="SYW84727.1"/>
    </source>
</evidence>
<keyword evidence="12" id="KW-0808">Transferase</keyword>
<keyword evidence="6" id="KW-0456">Lyase</keyword>
<evidence type="ECO:0000259" key="11">
    <source>
        <dbReference type="Pfam" id="PF00117"/>
    </source>
</evidence>
<dbReference type="Pfam" id="PF00117">
    <property type="entry name" value="GATase"/>
    <property type="match status" value="1"/>
</dbReference>
<evidence type="ECO:0000256" key="1">
    <source>
        <dbReference type="ARBA" id="ARBA00005091"/>
    </source>
</evidence>
<dbReference type="PANTHER" id="PTHR21235">
    <property type="entry name" value="IMIDAZOLE GLYCEROL PHOSPHATE SYNTHASE SUBUNIT HISF/H IGP SYNTHASE SUBUNIT HISF/H"/>
    <property type="match status" value="1"/>
</dbReference>
<dbReference type="GO" id="GO:0004359">
    <property type="term" value="F:glutaminase activity"/>
    <property type="evidence" value="ECO:0007669"/>
    <property type="project" value="UniProtKB-EC"/>
</dbReference>
<keyword evidence="13" id="KW-1185">Reference proteome</keyword>
<keyword evidence="2 9" id="KW-0028">Amino-acid biosynthesis</keyword>
<comment type="catalytic activity">
    <reaction evidence="8">
        <text>L-glutamine + H2O = L-glutamate + NH4(+)</text>
        <dbReference type="Rhea" id="RHEA:15889"/>
        <dbReference type="ChEBI" id="CHEBI:15377"/>
        <dbReference type="ChEBI" id="CHEBI:28938"/>
        <dbReference type="ChEBI" id="CHEBI:29985"/>
        <dbReference type="ChEBI" id="CHEBI:58359"/>
        <dbReference type="EC" id="3.5.1.2"/>
    </reaction>
</comment>
<dbReference type="Pfam" id="PF00977">
    <property type="entry name" value="His_biosynth"/>
    <property type="match status" value="2"/>
</dbReference>
<dbReference type="AlphaFoldDB" id="A0A8H8QRT8"/>
<evidence type="ECO:0000256" key="3">
    <source>
        <dbReference type="ARBA" id="ARBA00022801"/>
    </source>
</evidence>
<comment type="caution">
    <text evidence="12">The sequence shown here is derived from an EMBL/GenBank/DDBJ whole genome shotgun (WGS) entry which is preliminary data.</text>
</comment>
<dbReference type="InterPro" id="IPR011060">
    <property type="entry name" value="RibuloseP-bd_barrel"/>
</dbReference>
<dbReference type="InterPro" id="IPR006062">
    <property type="entry name" value="His_biosynth"/>
</dbReference>
<dbReference type="Gene3D" id="3.40.50.880">
    <property type="match status" value="1"/>
</dbReference>
<dbReference type="InterPro" id="IPR029062">
    <property type="entry name" value="Class_I_gatase-like"/>
</dbReference>
<dbReference type="PROSITE" id="PS51273">
    <property type="entry name" value="GATASE_TYPE_1"/>
    <property type="match status" value="1"/>
</dbReference>
<dbReference type="Proteomes" id="UP000658997">
    <property type="component" value="Unassembled WGS sequence"/>
</dbReference>
<dbReference type="Gene3D" id="3.20.20.70">
    <property type="entry name" value="Aldolase class I"/>
    <property type="match status" value="1"/>
</dbReference>
<dbReference type="NCBIfam" id="TIGR01855">
    <property type="entry name" value="IMP_synth_hisH"/>
    <property type="match status" value="1"/>
</dbReference>
<evidence type="ECO:0000256" key="8">
    <source>
        <dbReference type="ARBA" id="ARBA00049534"/>
    </source>
</evidence>
<evidence type="ECO:0000256" key="5">
    <source>
        <dbReference type="ARBA" id="ARBA00023102"/>
    </source>
</evidence>
<keyword evidence="3" id="KW-0378">Hydrolase</keyword>
<dbReference type="InterPro" id="IPR004651">
    <property type="entry name" value="HisF"/>
</dbReference>
<dbReference type="HAMAP" id="MF_00278">
    <property type="entry name" value="HisH"/>
    <property type="match status" value="1"/>
</dbReference>
<dbReference type="GO" id="GO:0000105">
    <property type="term" value="P:L-histidine biosynthetic process"/>
    <property type="evidence" value="ECO:0007669"/>
    <property type="project" value="UniProtKB-UniPathway"/>
</dbReference>
<comment type="catalytic activity">
    <reaction evidence="7">
        <text>5-[(5-phospho-1-deoxy-D-ribulos-1-ylimino)methylamino]-1-(5-phospho-beta-D-ribosyl)imidazole-4-carboxamide + L-glutamine = D-erythro-1-(imidazol-4-yl)glycerol 3-phosphate + 5-amino-1-(5-phospho-beta-D-ribosyl)imidazole-4-carboxamide + L-glutamate + H(+)</text>
        <dbReference type="Rhea" id="RHEA:24793"/>
        <dbReference type="ChEBI" id="CHEBI:15378"/>
        <dbReference type="ChEBI" id="CHEBI:29985"/>
        <dbReference type="ChEBI" id="CHEBI:58278"/>
        <dbReference type="ChEBI" id="CHEBI:58359"/>
        <dbReference type="ChEBI" id="CHEBI:58475"/>
        <dbReference type="ChEBI" id="CHEBI:58525"/>
        <dbReference type="EC" id="4.3.2.10"/>
    </reaction>
</comment>
<dbReference type="GO" id="GO:0016829">
    <property type="term" value="F:lyase activity"/>
    <property type="evidence" value="ECO:0007669"/>
    <property type="project" value="UniProtKB-KW"/>
</dbReference>
<name>A0A8H8QRT8_9BASI</name>
<organism evidence="12 13">
    <name type="scientific">Ustilago bromivora</name>
    <dbReference type="NCBI Taxonomy" id="307758"/>
    <lineage>
        <taxon>Eukaryota</taxon>
        <taxon>Fungi</taxon>
        <taxon>Dikarya</taxon>
        <taxon>Basidiomycota</taxon>
        <taxon>Ustilaginomycotina</taxon>
        <taxon>Ustilaginomycetes</taxon>
        <taxon>Ustilaginales</taxon>
        <taxon>Ustilaginaceae</taxon>
        <taxon>Ustilago</taxon>
    </lineage>
</organism>
<keyword evidence="4 12" id="KW-0315">Glutamine amidotransferase</keyword>
<evidence type="ECO:0000256" key="7">
    <source>
        <dbReference type="ARBA" id="ARBA00047838"/>
    </source>
</evidence>
<evidence type="ECO:0000256" key="6">
    <source>
        <dbReference type="ARBA" id="ARBA00023239"/>
    </source>
</evidence>
<feature type="compositionally biased region" description="Low complexity" evidence="10">
    <location>
        <begin position="303"/>
        <end position="318"/>
    </location>
</feature>
<dbReference type="CDD" id="cd04731">
    <property type="entry name" value="HisF"/>
    <property type="match status" value="1"/>
</dbReference>
<evidence type="ECO:0000256" key="10">
    <source>
        <dbReference type="SAM" id="MobiDB-lite"/>
    </source>
</evidence>
<evidence type="ECO:0000256" key="2">
    <source>
        <dbReference type="ARBA" id="ARBA00022605"/>
    </source>
</evidence>
<feature type="domain" description="Glutamine amidotransferase" evidence="11">
    <location>
        <begin position="22"/>
        <end position="233"/>
    </location>
</feature>
<dbReference type="InterPro" id="IPR010139">
    <property type="entry name" value="Imidazole-glycPsynth_HisH"/>
</dbReference>
<proteinExistence type="inferred from homology"/>
<dbReference type="InterPro" id="IPR013785">
    <property type="entry name" value="Aldolase_TIM"/>
</dbReference>
<dbReference type="UniPathway" id="UPA00031">
    <property type="reaction ID" value="UER00010"/>
</dbReference>
<dbReference type="InterPro" id="IPR017926">
    <property type="entry name" value="GATASE"/>
</dbReference>
<dbReference type="EMBL" id="ULHB01000188">
    <property type="protein sequence ID" value="SYW84727.1"/>
    <property type="molecule type" value="Genomic_DNA"/>
</dbReference>
<keyword evidence="5 9" id="KW-0368">Histidine biosynthesis</keyword>
<dbReference type="SUPFAM" id="SSF51366">
    <property type="entry name" value="Ribulose-phoshate binding barrel"/>
    <property type="match status" value="1"/>
</dbReference>
<evidence type="ECO:0000313" key="13">
    <source>
        <dbReference type="Proteomes" id="UP000658997"/>
    </source>
</evidence>
<feature type="region of interest" description="Disordered" evidence="10">
    <location>
        <begin position="294"/>
        <end position="323"/>
    </location>
</feature>
<reference evidence="12" key="1">
    <citation type="submission" date="2018-08" db="EMBL/GenBank/DDBJ databases">
        <authorList>
            <person name="Guldener U."/>
        </authorList>
    </citation>
    <scope>NUCLEOTIDE SEQUENCE</scope>
    <source>
        <strain evidence="12">UB2</strain>
    </source>
</reference>
<gene>
    <name evidence="12" type="ORF">UBRO2_05622</name>
</gene>
<evidence type="ECO:0000256" key="4">
    <source>
        <dbReference type="ARBA" id="ARBA00022962"/>
    </source>
</evidence>
<dbReference type="GO" id="GO:0000107">
    <property type="term" value="F:imidazoleglycerol-phosphate synthase activity"/>
    <property type="evidence" value="ECO:0007669"/>
    <property type="project" value="InterPro"/>
</dbReference>